<dbReference type="Proteomes" id="UP001168098">
    <property type="component" value="Unassembled WGS sequence"/>
</dbReference>
<evidence type="ECO:0000313" key="2">
    <source>
        <dbReference type="Proteomes" id="UP001168098"/>
    </source>
</evidence>
<sequence>MSSVVSMLDGKIAVQAPTIKHDTMNPDMRFKAFEKLSLDSQSHVSAFSVDSQVQGSISLDGPWIDSSISLHSREETRDFSSSSKLLTGHQDLYSIHLD</sequence>
<dbReference type="AlphaFoldDB" id="A0AA39D638"/>
<reference evidence="1 2" key="1">
    <citation type="journal article" date="2023" name="BMC Biotechnol.">
        <title>Vitis rotundifolia cv Carlos genome sequencing.</title>
        <authorList>
            <person name="Huff M."/>
            <person name="Hulse-Kemp A."/>
            <person name="Scheffler B."/>
            <person name="Youngblood R."/>
            <person name="Simpson S."/>
            <person name="Babiker E."/>
            <person name="Staton M."/>
        </authorList>
    </citation>
    <scope>NUCLEOTIDE SEQUENCE [LARGE SCALE GENOMIC DNA]</scope>
    <source>
        <tissue evidence="1">Leaf</tissue>
    </source>
</reference>
<protein>
    <submittedName>
        <fullName evidence="1">Uncharacterized protein</fullName>
    </submittedName>
</protein>
<comment type="caution">
    <text evidence="1">The sequence shown here is derived from an EMBL/GenBank/DDBJ whole genome shotgun (WGS) entry which is preliminary data.</text>
</comment>
<dbReference type="EMBL" id="JARBHA010000019">
    <property type="protein sequence ID" value="KAJ9671365.1"/>
    <property type="molecule type" value="Genomic_DNA"/>
</dbReference>
<gene>
    <name evidence="1" type="ORF">PVL29_025185</name>
</gene>
<accession>A0AA39D638</accession>
<proteinExistence type="predicted"/>
<organism evidence="1 2">
    <name type="scientific">Vitis rotundifolia</name>
    <name type="common">Muscadine grape</name>
    <dbReference type="NCBI Taxonomy" id="103349"/>
    <lineage>
        <taxon>Eukaryota</taxon>
        <taxon>Viridiplantae</taxon>
        <taxon>Streptophyta</taxon>
        <taxon>Embryophyta</taxon>
        <taxon>Tracheophyta</taxon>
        <taxon>Spermatophyta</taxon>
        <taxon>Magnoliopsida</taxon>
        <taxon>eudicotyledons</taxon>
        <taxon>Gunneridae</taxon>
        <taxon>Pentapetalae</taxon>
        <taxon>rosids</taxon>
        <taxon>Vitales</taxon>
        <taxon>Vitaceae</taxon>
        <taxon>Viteae</taxon>
        <taxon>Vitis</taxon>
    </lineage>
</organism>
<evidence type="ECO:0000313" key="1">
    <source>
        <dbReference type="EMBL" id="KAJ9671365.1"/>
    </source>
</evidence>
<name>A0AA39D638_VITRO</name>
<keyword evidence="2" id="KW-1185">Reference proteome</keyword>